<evidence type="ECO:0000313" key="2">
    <source>
        <dbReference type="EMBL" id="SFM65890.1"/>
    </source>
</evidence>
<accession>A0A1I4SNF0</accession>
<feature type="chain" id="PRO_5011538629" description="Lipoprotein" evidence="1">
    <location>
        <begin position="26"/>
        <end position="178"/>
    </location>
</feature>
<dbReference type="OrthoDB" id="5517710at2"/>
<dbReference type="AlphaFoldDB" id="A0A1I4SNF0"/>
<organism evidence="2 3">
    <name type="scientific">Thermodesulforhabdus norvegica</name>
    <dbReference type="NCBI Taxonomy" id="39841"/>
    <lineage>
        <taxon>Bacteria</taxon>
        <taxon>Pseudomonadati</taxon>
        <taxon>Thermodesulfobacteriota</taxon>
        <taxon>Syntrophobacteria</taxon>
        <taxon>Syntrophobacterales</taxon>
        <taxon>Thermodesulforhabdaceae</taxon>
        <taxon>Thermodesulforhabdus</taxon>
    </lineage>
</organism>
<keyword evidence="1" id="KW-0732">Signal</keyword>
<reference evidence="2 3" key="1">
    <citation type="submission" date="2016-10" db="EMBL/GenBank/DDBJ databases">
        <authorList>
            <person name="de Groot N.N."/>
        </authorList>
    </citation>
    <scope>NUCLEOTIDE SEQUENCE [LARGE SCALE GENOMIC DNA]</scope>
    <source>
        <strain evidence="2 3">DSM 9990</strain>
    </source>
</reference>
<sequence length="178" mass="20027">MRKFTVALIALFCAGCVVSVPPVQKDPSEVIGRPPEIVDSFTYSRIPSGRILPIFVDAEDKDGDLVGFWVTVSQLGGNMFSRHYIPLKEGKGSRIVGFMTIDVPRLYNVEYLRIEMSAVDAEGNRSNMVTHSVEIGMVSSVREKVPEKWKGVGGRRIGHIFFDFERESEGEEENFLRR</sequence>
<gene>
    <name evidence="2" type="ORF">SAMN05660836_01065</name>
</gene>
<protein>
    <recommendedName>
        <fullName evidence="4">Lipoprotein</fullName>
    </recommendedName>
</protein>
<dbReference type="EMBL" id="FOUU01000002">
    <property type="protein sequence ID" value="SFM65890.1"/>
    <property type="molecule type" value="Genomic_DNA"/>
</dbReference>
<evidence type="ECO:0000256" key="1">
    <source>
        <dbReference type="SAM" id="SignalP"/>
    </source>
</evidence>
<evidence type="ECO:0008006" key="4">
    <source>
        <dbReference type="Google" id="ProtNLM"/>
    </source>
</evidence>
<name>A0A1I4SNF0_9BACT</name>
<evidence type="ECO:0000313" key="3">
    <source>
        <dbReference type="Proteomes" id="UP000199611"/>
    </source>
</evidence>
<proteinExistence type="predicted"/>
<dbReference type="RefSeq" id="WP_093394023.1">
    <property type="nucleotide sequence ID" value="NZ_FOUU01000002.1"/>
</dbReference>
<dbReference type="STRING" id="39841.SAMN05660836_01065"/>
<dbReference type="Proteomes" id="UP000199611">
    <property type="component" value="Unassembled WGS sequence"/>
</dbReference>
<keyword evidence="3" id="KW-1185">Reference proteome</keyword>
<feature type="signal peptide" evidence="1">
    <location>
        <begin position="1"/>
        <end position="25"/>
    </location>
</feature>